<evidence type="ECO:0000256" key="6">
    <source>
        <dbReference type="ARBA" id="ARBA00023242"/>
    </source>
</evidence>
<feature type="region of interest" description="Disordered" evidence="7">
    <location>
        <begin position="240"/>
        <end position="284"/>
    </location>
</feature>
<dbReference type="GO" id="GO:0005634">
    <property type="term" value="C:nucleus"/>
    <property type="evidence" value="ECO:0007669"/>
    <property type="project" value="UniProtKB-SubCell"/>
</dbReference>
<dbReference type="Proteomes" id="UP000275385">
    <property type="component" value="Unassembled WGS sequence"/>
</dbReference>
<dbReference type="Gene3D" id="4.10.240.10">
    <property type="entry name" value="Zn(2)-C6 fungal-type DNA-binding domain"/>
    <property type="match status" value="1"/>
</dbReference>
<feature type="compositionally biased region" description="Polar residues" evidence="7">
    <location>
        <begin position="10"/>
        <end position="27"/>
    </location>
</feature>
<name>A0A420YD70_9PEZI</name>
<evidence type="ECO:0000313" key="10">
    <source>
        <dbReference type="Proteomes" id="UP000275385"/>
    </source>
</evidence>
<feature type="domain" description="Zn(2)-C6 fungal-type" evidence="8">
    <location>
        <begin position="47"/>
        <end position="77"/>
    </location>
</feature>
<dbReference type="STRING" id="177199.A0A420YD70"/>
<dbReference type="CDD" id="cd00067">
    <property type="entry name" value="GAL4"/>
    <property type="match status" value="1"/>
</dbReference>
<organism evidence="9 10">
    <name type="scientific">Coniochaeta pulveracea</name>
    <dbReference type="NCBI Taxonomy" id="177199"/>
    <lineage>
        <taxon>Eukaryota</taxon>
        <taxon>Fungi</taxon>
        <taxon>Dikarya</taxon>
        <taxon>Ascomycota</taxon>
        <taxon>Pezizomycotina</taxon>
        <taxon>Sordariomycetes</taxon>
        <taxon>Sordariomycetidae</taxon>
        <taxon>Coniochaetales</taxon>
        <taxon>Coniochaetaceae</taxon>
        <taxon>Coniochaeta</taxon>
    </lineage>
</organism>
<comment type="subcellular location">
    <subcellularLocation>
        <location evidence="1">Nucleus</location>
    </subcellularLocation>
</comment>
<reference evidence="9 10" key="1">
    <citation type="submission" date="2018-08" db="EMBL/GenBank/DDBJ databases">
        <title>Draft genome of the lignicolous fungus Coniochaeta pulveracea.</title>
        <authorList>
            <person name="Borstlap C.J."/>
            <person name="De Witt R.N."/>
            <person name="Botha A."/>
            <person name="Volschenk H."/>
        </authorList>
    </citation>
    <scope>NUCLEOTIDE SEQUENCE [LARGE SCALE GENOMIC DNA]</scope>
    <source>
        <strain evidence="9 10">CAB683</strain>
    </source>
</reference>
<dbReference type="PANTHER" id="PTHR37534">
    <property type="entry name" value="TRANSCRIPTIONAL ACTIVATOR PROTEIN UGA3"/>
    <property type="match status" value="1"/>
</dbReference>
<dbReference type="GO" id="GO:0000981">
    <property type="term" value="F:DNA-binding transcription factor activity, RNA polymerase II-specific"/>
    <property type="evidence" value="ECO:0007669"/>
    <property type="project" value="InterPro"/>
</dbReference>
<dbReference type="PROSITE" id="PS00463">
    <property type="entry name" value="ZN2_CY6_FUNGAL_1"/>
    <property type="match status" value="1"/>
</dbReference>
<evidence type="ECO:0000256" key="4">
    <source>
        <dbReference type="ARBA" id="ARBA00023125"/>
    </source>
</evidence>
<dbReference type="InterPro" id="IPR021858">
    <property type="entry name" value="Fun_TF"/>
</dbReference>
<protein>
    <recommendedName>
        <fullName evidence="8">Zn(2)-C6 fungal-type domain-containing protein</fullName>
    </recommendedName>
</protein>
<sequence length="982" mass="109397">METQLKLESGSEQHGSSQRGEPISSQPDQRENPPSKKNAVRKRTKTGCLTCRKRRVKCDEGKPICVNCIKSKRECDYNQRLTFKEPLGAYHHHAAFFGHPVYPPHHPDSLTAARMSAVQQQARSMTSQGNPLTVIAPKPPGIYHFEEVFPRHLHPTVPTDVLPVSMNPAQHGPLNGMSDPPFHIAQMPAPASAHAEMRAVDFFHLPTPLLYSENVGGTGGFAQYAGARRGAQPLVCENPGPGYAPQPLAGGRDVPSPDAGADRTAPDYWSTDDEASMGESDDEVEGIPDQELGRMKSHQLGARVAEHLQYADYYGTQVRSFRGFVDANYELETYTPTSTSSPLNDTQTAAVFWHFVNVTGPSMSLYERHPFDPSPMFQGQPVPKSRQHIWTYTFPIIAFNHPALLQAMLALGSLQMAKLQGIPATASMKHYHLSLRRIAKNYQNTTRRRQSATLAATLLLGFYEVWNSDHDKWCKHMWGARAIIKEIPLREMTKAIMGMKRRARQRALYQRAQRLGQLHQEREPFGHAYTGPSAEDDGCEPADLTDVNAGLVSQLVGRTVTYDDFGHVYVDESHQRSSKKYTERDGENFEHLSDLYWWYCKMDVYQSILGATKLFMEYDVWTQCAPRGPFGRIDAIYGTYDHLMLLLGRVCNFASNDLSRKRKGIQKKGSSGSSNAGNGQSPPMFAGLMPSSGRVTRPTGFSPPRESTPQSETSEEPDFDESTAAALREWESIRQAFEIFRANLGPDFDPLGPDLVPSQETPFGLAHSYRTFSIAGLWMNYYMGLISLYRAHPSMPPIAMVAAGLSAPQTMQWAIEVGKIASGLTTEDFSMVASVSTLVGAALIESCFCMFVAGVQLLDTAQRHWTVKRLHDIARLTGWQSARQIADGCESAWTRMAQLGRGPPYQRPPEVEHVLPLFNWTKARRIDRKFAEIDGNSPTGTTGGGPDERGKFVLSRSEQSHYALGLLSVEYDLQRLELRDEA</sequence>
<evidence type="ECO:0000256" key="1">
    <source>
        <dbReference type="ARBA" id="ARBA00004123"/>
    </source>
</evidence>
<keyword evidence="2" id="KW-0862">Zinc</keyword>
<gene>
    <name evidence="9" type="ORF">DL546_007650</name>
</gene>
<dbReference type="Pfam" id="PF11951">
    <property type="entry name" value="Fungal_trans_2"/>
    <property type="match status" value="1"/>
</dbReference>
<feature type="compositionally biased region" description="Low complexity" evidence="7">
    <location>
        <begin position="702"/>
        <end position="712"/>
    </location>
</feature>
<evidence type="ECO:0000259" key="8">
    <source>
        <dbReference type="PROSITE" id="PS50048"/>
    </source>
</evidence>
<evidence type="ECO:0000313" key="9">
    <source>
        <dbReference type="EMBL" id="RKU45859.1"/>
    </source>
</evidence>
<dbReference type="EMBL" id="QVQW01000018">
    <property type="protein sequence ID" value="RKU45859.1"/>
    <property type="molecule type" value="Genomic_DNA"/>
</dbReference>
<evidence type="ECO:0000256" key="5">
    <source>
        <dbReference type="ARBA" id="ARBA00023163"/>
    </source>
</evidence>
<dbReference type="AlphaFoldDB" id="A0A420YD70"/>
<keyword evidence="3" id="KW-0805">Transcription regulation</keyword>
<evidence type="ECO:0000256" key="7">
    <source>
        <dbReference type="SAM" id="MobiDB-lite"/>
    </source>
</evidence>
<keyword evidence="10" id="KW-1185">Reference proteome</keyword>
<dbReference type="GO" id="GO:0045944">
    <property type="term" value="P:positive regulation of transcription by RNA polymerase II"/>
    <property type="evidence" value="ECO:0007669"/>
    <property type="project" value="TreeGrafter"/>
</dbReference>
<dbReference type="OrthoDB" id="5391043at2759"/>
<feature type="compositionally biased region" description="Low complexity" evidence="7">
    <location>
        <begin position="667"/>
        <end position="681"/>
    </location>
</feature>
<dbReference type="PROSITE" id="PS50048">
    <property type="entry name" value="ZN2_CY6_FUNGAL_2"/>
    <property type="match status" value="1"/>
</dbReference>
<dbReference type="InterPro" id="IPR001138">
    <property type="entry name" value="Zn2Cys6_DnaBD"/>
</dbReference>
<comment type="caution">
    <text evidence="9">The sequence shown here is derived from an EMBL/GenBank/DDBJ whole genome shotgun (WGS) entry which is preliminary data.</text>
</comment>
<keyword evidence="5" id="KW-0804">Transcription</keyword>
<dbReference type="Pfam" id="PF00172">
    <property type="entry name" value="Zn_clus"/>
    <property type="match status" value="1"/>
</dbReference>
<feature type="region of interest" description="Disordered" evidence="7">
    <location>
        <begin position="1"/>
        <end position="44"/>
    </location>
</feature>
<proteinExistence type="predicted"/>
<feature type="region of interest" description="Disordered" evidence="7">
    <location>
        <begin position="662"/>
        <end position="723"/>
    </location>
</feature>
<dbReference type="InterPro" id="IPR036864">
    <property type="entry name" value="Zn2-C6_fun-type_DNA-bd_sf"/>
</dbReference>
<keyword evidence="6" id="KW-0539">Nucleus</keyword>
<keyword evidence="4" id="KW-0238">DNA-binding</keyword>
<evidence type="ECO:0000256" key="3">
    <source>
        <dbReference type="ARBA" id="ARBA00023015"/>
    </source>
</evidence>
<dbReference type="SMART" id="SM00066">
    <property type="entry name" value="GAL4"/>
    <property type="match status" value="1"/>
</dbReference>
<dbReference type="GO" id="GO:0008270">
    <property type="term" value="F:zinc ion binding"/>
    <property type="evidence" value="ECO:0007669"/>
    <property type="project" value="InterPro"/>
</dbReference>
<feature type="compositionally biased region" description="Acidic residues" evidence="7">
    <location>
        <begin position="270"/>
        <end position="284"/>
    </location>
</feature>
<dbReference type="GO" id="GO:0000976">
    <property type="term" value="F:transcription cis-regulatory region binding"/>
    <property type="evidence" value="ECO:0007669"/>
    <property type="project" value="TreeGrafter"/>
</dbReference>
<dbReference type="PANTHER" id="PTHR37534:SF23">
    <property type="entry name" value="ZN(II)2CYS6 TRANSCRIPTION FACTOR (EUROFUNG)"/>
    <property type="match status" value="1"/>
</dbReference>
<evidence type="ECO:0000256" key="2">
    <source>
        <dbReference type="ARBA" id="ARBA00022833"/>
    </source>
</evidence>
<accession>A0A420YD70</accession>
<dbReference type="SUPFAM" id="SSF57701">
    <property type="entry name" value="Zn2/Cys6 DNA-binding domain"/>
    <property type="match status" value="1"/>
</dbReference>